<evidence type="ECO:0000256" key="2">
    <source>
        <dbReference type="SAM" id="Phobius"/>
    </source>
</evidence>
<sequence length="314" mass="32641">MFYSAFRCGVLLAFAGQLWLGPSAAHMVMAEPPSINYKTNPNVAYGVENYDYTMPLSSSGSDYPCKGELKYLGSKAAASVANYSPGGAFTIRIDGEATHAGGSCQASLSYDKGSTFTVIKSWIGDCPHSQPGSDQTFTGQIPSNAPAASEVIFAWYESIFRPLNGRRQPYEDNSPDLSNTTGNDLNPRAGPSGPPIFLANIGNGCSTVASKDVVFPNPGSVVQYGGNAGNRASPSGVCNGQRFTGGAITGGDSSGMPDGSNGDPSGHRGDCSYWASQGYLCSGSPSGAIGPFSIYLMLLLACGLVAYHAFFPAH</sequence>
<evidence type="ECO:0000313" key="5">
    <source>
        <dbReference type="Proteomes" id="UP000698800"/>
    </source>
</evidence>
<comment type="caution">
    <text evidence="4">The sequence shown here is derived from an EMBL/GenBank/DDBJ whole genome shotgun (WGS) entry which is preliminary data.</text>
</comment>
<feature type="signal peptide" evidence="3">
    <location>
        <begin position="1"/>
        <end position="30"/>
    </location>
</feature>
<gene>
    <name evidence="4" type="ORF">FGG08_003585</name>
</gene>
<organism evidence="4 5">
    <name type="scientific">Glutinoglossum americanum</name>
    <dbReference type="NCBI Taxonomy" id="1670608"/>
    <lineage>
        <taxon>Eukaryota</taxon>
        <taxon>Fungi</taxon>
        <taxon>Dikarya</taxon>
        <taxon>Ascomycota</taxon>
        <taxon>Pezizomycotina</taxon>
        <taxon>Geoglossomycetes</taxon>
        <taxon>Geoglossales</taxon>
        <taxon>Geoglossaceae</taxon>
        <taxon>Glutinoglossum</taxon>
    </lineage>
</organism>
<evidence type="ECO:0000256" key="1">
    <source>
        <dbReference type="SAM" id="MobiDB-lite"/>
    </source>
</evidence>
<dbReference type="EMBL" id="JAGHQL010000064">
    <property type="protein sequence ID" value="KAH0541953.1"/>
    <property type="molecule type" value="Genomic_DNA"/>
</dbReference>
<dbReference type="Gene3D" id="2.70.50.70">
    <property type="match status" value="1"/>
</dbReference>
<keyword evidence="2" id="KW-1133">Transmembrane helix</keyword>
<name>A0A9P8IAR2_9PEZI</name>
<dbReference type="Proteomes" id="UP000698800">
    <property type="component" value="Unassembled WGS sequence"/>
</dbReference>
<feature type="chain" id="PRO_5040153243" evidence="3">
    <location>
        <begin position="31"/>
        <end position="314"/>
    </location>
</feature>
<keyword evidence="5" id="KW-1185">Reference proteome</keyword>
<feature type="transmembrane region" description="Helical" evidence="2">
    <location>
        <begin position="292"/>
        <end position="311"/>
    </location>
</feature>
<keyword evidence="2" id="KW-0812">Transmembrane</keyword>
<dbReference type="AlphaFoldDB" id="A0A9P8IAR2"/>
<dbReference type="PANTHER" id="PTHR36182">
    <property type="entry name" value="PROTEIN, PUTATIVE (AFU_ORTHOLOGUE AFUA_6G10930)-RELATED"/>
    <property type="match status" value="1"/>
</dbReference>
<accession>A0A9P8IAR2</accession>
<dbReference type="OrthoDB" id="2342176at2759"/>
<reference evidence="4" key="1">
    <citation type="submission" date="2021-03" db="EMBL/GenBank/DDBJ databases">
        <title>Comparative genomics and phylogenomic investigation of the class Geoglossomycetes provide insights into ecological specialization and systematics.</title>
        <authorList>
            <person name="Melie T."/>
            <person name="Pirro S."/>
            <person name="Miller A.N."/>
            <person name="Quandt A."/>
        </authorList>
    </citation>
    <scope>NUCLEOTIDE SEQUENCE</scope>
    <source>
        <strain evidence="4">GBOQ0MN5Z8</strain>
    </source>
</reference>
<proteinExistence type="predicted"/>
<evidence type="ECO:0000256" key="3">
    <source>
        <dbReference type="SAM" id="SignalP"/>
    </source>
</evidence>
<evidence type="ECO:0000313" key="4">
    <source>
        <dbReference type="EMBL" id="KAH0541953.1"/>
    </source>
</evidence>
<feature type="compositionally biased region" description="Polar residues" evidence="1">
    <location>
        <begin position="175"/>
        <end position="184"/>
    </location>
</feature>
<keyword evidence="3" id="KW-0732">Signal</keyword>
<feature type="region of interest" description="Disordered" evidence="1">
    <location>
        <begin position="165"/>
        <end position="191"/>
    </location>
</feature>
<dbReference type="PANTHER" id="PTHR36182:SF1">
    <property type="entry name" value="PROTEIN, PUTATIVE (AFU_ORTHOLOGUE AFUA_6G10930)-RELATED"/>
    <property type="match status" value="1"/>
</dbReference>
<keyword evidence="2" id="KW-0472">Membrane</keyword>
<protein>
    <submittedName>
        <fullName evidence="4">Uncharacterized protein</fullName>
    </submittedName>
</protein>